<dbReference type="OrthoDB" id="154078at2"/>
<dbReference type="Proteomes" id="UP000181790">
    <property type="component" value="Unassembled WGS sequence"/>
</dbReference>
<keyword evidence="1" id="KW-1133">Transmembrane helix</keyword>
<keyword evidence="3" id="KW-1185">Reference proteome</keyword>
<dbReference type="InterPro" id="IPR032531">
    <property type="entry name" value="DUF4956"/>
</dbReference>
<dbReference type="Pfam" id="PF16316">
    <property type="entry name" value="DUF4956"/>
    <property type="match status" value="1"/>
</dbReference>
<feature type="transmembrane region" description="Helical" evidence="1">
    <location>
        <begin position="105"/>
        <end position="121"/>
    </location>
</feature>
<name>A0A1S2VL31_9BACT</name>
<reference evidence="2 3" key="1">
    <citation type="submission" date="2016-10" db="EMBL/GenBank/DDBJ databases">
        <title>Arsenicibacter rosenii gen. nov., sp. nov., an efficient arsenic-methylating bacterium isolated from an arsenic-contaminated paddy soil.</title>
        <authorList>
            <person name="Huang K."/>
        </authorList>
    </citation>
    <scope>NUCLEOTIDE SEQUENCE [LARGE SCALE GENOMIC DNA]</scope>
    <source>
        <strain evidence="2 3">SM-1</strain>
    </source>
</reference>
<dbReference type="EMBL" id="MORL01000004">
    <property type="protein sequence ID" value="OIN59477.1"/>
    <property type="molecule type" value="Genomic_DNA"/>
</dbReference>
<evidence type="ECO:0000313" key="3">
    <source>
        <dbReference type="Proteomes" id="UP000181790"/>
    </source>
</evidence>
<feature type="transmembrane region" description="Helical" evidence="1">
    <location>
        <begin position="25"/>
        <end position="44"/>
    </location>
</feature>
<dbReference type="RefSeq" id="WP_071503160.1">
    <property type="nucleotide sequence ID" value="NZ_MORL01000004.1"/>
</dbReference>
<keyword evidence="1" id="KW-0472">Membrane</keyword>
<evidence type="ECO:0000256" key="1">
    <source>
        <dbReference type="SAM" id="Phobius"/>
    </source>
</evidence>
<dbReference type="AlphaFoldDB" id="A0A1S2VL31"/>
<accession>A0A1S2VL31</accession>
<feature type="transmembrane region" description="Helical" evidence="1">
    <location>
        <begin position="51"/>
        <end position="70"/>
    </location>
</feature>
<protein>
    <submittedName>
        <fullName evidence="2">DUF4956 domain-containing protein</fullName>
    </submittedName>
</protein>
<evidence type="ECO:0000313" key="2">
    <source>
        <dbReference type="EMBL" id="OIN59477.1"/>
    </source>
</evidence>
<comment type="caution">
    <text evidence="2">The sequence shown here is derived from an EMBL/GenBank/DDBJ whole genome shotgun (WGS) entry which is preliminary data.</text>
</comment>
<feature type="transmembrane region" description="Helical" evidence="1">
    <location>
        <begin position="76"/>
        <end position="93"/>
    </location>
</feature>
<keyword evidence="1" id="KW-0812">Transmembrane</keyword>
<sequence>MLLLQQLTTHSTGTYPLFTDLNLNFLIRLGIDLAAVLILVRGIYYRTYRRADLFLTFFSFNFIIFLISFLLNKVEMSMGAAFGLFAVFSMLRYRTESISLKDMTYLFLVIALGLISAISKGGGVEQLLFNGVILTVTFLLESPMLMKKESAQLVYYERIELIPPQQRDELLSDLRIRTGLNVHRVEVNEIDLLKDAARLTVYYYQ</sequence>
<proteinExistence type="predicted"/>
<organism evidence="2 3">
    <name type="scientific">Arsenicibacter rosenii</name>
    <dbReference type="NCBI Taxonomy" id="1750698"/>
    <lineage>
        <taxon>Bacteria</taxon>
        <taxon>Pseudomonadati</taxon>
        <taxon>Bacteroidota</taxon>
        <taxon>Cytophagia</taxon>
        <taxon>Cytophagales</taxon>
        <taxon>Spirosomataceae</taxon>
        <taxon>Arsenicibacter</taxon>
    </lineage>
</organism>
<gene>
    <name evidence="2" type="ORF">BLX24_10945</name>
</gene>